<dbReference type="EMBL" id="CAXKWB010056844">
    <property type="protein sequence ID" value="CAL4178838.1"/>
    <property type="molecule type" value="Genomic_DNA"/>
</dbReference>
<gene>
    <name evidence="1" type="ORF">MNOR_LOCUS35075</name>
</gene>
<reference evidence="1 2" key="1">
    <citation type="submission" date="2024-05" db="EMBL/GenBank/DDBJ databases">
        <authorList>
            <person name="Wallberg A."/>
        </authorList>
    </citation>
    <scope>NUCLEOTIDE SEQUENCE [LARGE SCALE GENOMIC DNA]</scope>
</reference>
<dbReference type="AlphaFoldDB" id="A0AAV2SA81"/>
<evidence type="ECO:0000313" key="1">
    <source>
        <dbReference type="EMBL" id="CAL4178838.1"/>
    </source>
</evidence>
<dbReference type="Proteomes" id="UP001497623">
    <property type="component" value="Unassembled WGS sequence"/>
</dbReference>
<evidence type="ECO:0000313" key="2">
    <source>
        <dbReference type="Proteomes" id="UP001497623"/>
    </source>
</evidence>
<protein>
    <submittedName>
        <fullName evidence="1">Uncharacterized protein</fullName>
    </submittedName>
</protein>
<name>A0AAV2SA81_MEGNR</name>
<sequence>NLEATLEDTASNDADQMVNVAGDVKDADDLQKRKRLYNRRGWFDSVGDTLSDWGDTISDTASDVGVAVSDLGRDVAASDVGVAVSDWGSNVADVAVDVAGDTKDWVVDAAGDVNDAVSDAFQKRNLRPHWRILPVMLHMMC</sequence>
<proteinExistence type="predicted"/>
<feature type="non-terminal residue" evidence="1">
    <location>
        <position position="1"/>
    </location>
</feature>
<keyword evidence="2" id="KW-1185">Reference proteome</keyword>
<accession>A0AAV2SA81</accession>
<organism evidence="1 2">
    <name type="scientific">Meganyctiphanes norvegica</name>
    <name type="common">Northern krill</name>
    <name type="synonym">Thysanopoda norvegica</name>
    <dbReference type="NCBI Taxonomy" id="48144"/>
    <lineage>
        <taxon>Eukaryota</taxon>
        <taxon>Metazoa</taxon>
        <taxon>Ecdysozoa</taxon>
        <taxon>Arthropoda</taxon>
        <taxon>Crustacea</taxon>
        <taxon>Multicrustacea</taxon>
        <taxon>Malacostraca</taxon>
        <taxon>Eumalacostraca</taxon>
        <taxon>Eucarida</taxon>
        <taxon>Euphausiacea</taxon>
        <taxon>Euphausiidae</taxon>
        <taxon>Meganyctiphanes</taxon>
    </lineage>
</organism>
<comment type="caution">
    <text evidence="1">The sequence shown here is derived from an EMBL/GenBank/DDBJ whole genome shotgun (WGS) entry which is preliminary data.</text>
</comment>